<keyword evidence="1" id="KW-1133">Transmembrane helix</keyword>
<accession>A0A6J7P6Y7</accession>
<feature type="transmembrane region" description="Helical" evidence="1">
    <location>
        <begin position="71"/>
        <end position="95"/>
    </location>
</feature>
<reference evidence="2" key="1">
    <citation type="submission" date="2020-05" db="EMBL/GenBank/DDBJ databases">
        <authorList>
            <person name="Chiriac C."/>
            <person name="Salcher M."/>
            <person name="Ghai R."/>
            <person name="Kavagutti S V."/>
        </authorList>
    </citation>
    <scope>NUCLEOTIDE SEQUENCE</scope>
</reference>
<name>A0A6J7P6Y7_9ZZZZ</name>
<sequence>MRPCDVLDDVLEEHQLVSGCGEGVEPVVDLTLACGADLMVRALDVQAHLEKLGDHIVADVGEVIDRRHGEVAALVAGLVAAVAALLGAAGVPGALDRVDVVVRLVLVRLEADVVEDVELGLGTEVDGVGDAGRGEVGLGLRGHVARVAAVLLIGERVADREVHDEGLRRPERVDEGGRRIRNELHVGLVDGLEAADRRAVEHEAIIEDGLVE</sequence>
<evidence type="ECO:0000313" key="2">
    <source>
        <dbReference type="EMBL" id="CAB5001340.1"/>
    </source>
</evidence>
<dbReference type="EMBL" id="CAFBOM010000309">
    <property type="protein sequence ID" value="CAB5001340.1"/>
    <property type="molecule type" value="Genomic_DNA"/>
</dbReference>
<keyword evidence="1" id="KW-0812">Transmembrane</keyword>
<keyword evidence="1" id="KW-0472">Membrane</keyword>
<proteinExistence type="predicted"/>
<protein>
    <submittedName>
        <fullName evidence="2">Unannotated protein</fullName>
    </submittedName>
</protein>
<organism evidence="2">
    <name type="scientific">freshwater metagenome</name>
    <dbReference type="NCBI Taxonomy" id="449393"/>
    <lineage>
        <taxon>unclassified sequences</taxon>
        <taxon>metagenomes</taxon>
        <taxon>ecological metagenomes</taxon>
    </lineage>
</organism>
<evidence type="ECO:0000256" key="1">
    <source>
        <dbReference type="SAM" id="Phobius"/>
    </source>
</evidence>
<dbReference type="AlphaFoldDB" id="A0A6J7P6Y7"/>
<gene>
    <name evidence="2" type="ORF">UFOPK3957_01597</name>
</gene>